<keyword evidence="2" id="KW-1185">Reference proteome</keyword>
<reference evidence="1 2" key="1">
    <citation type="submission" date="2021-05" db="EMBL/GenBank/DDBJ databases">
        <title>Comparative genomic studies on the polysaccharide-degrading batcterial strains of the Flammeovirga genus.</title>
        <authorList>
            <person name="Zewei F."/>
            <person name="Zheng Z."/>
            <person name="Yu L."/>
            <person name="Ruyue G."/>
            <person name="Yanhong M."/>
            <person name="Yuanyuan C."/>
            <person name="Jingyan G."/>
            <person name="Wenjun H."/>
        </authorList>
    </citation>
    <scope>NUCLEOTIDE SEQUENCE [LARGE SCALE GENOMIC DNA]</scope>
    <source>
        <strain evidence="1 2">YS10</strain>
    </source>
</reference>
<name>A0ABX8GXU2_9BACT</name>
<accession>A0ABX8GXU2</accession>
<dbReference type="RefSeq" id="WP_144075500.1">
    <property type="nucleotide sequence ID" value="NZ_CP076128.1"/>
</dbReference>
<protein>
    <recommendedName>
        <fullName evidence="3">Lipoprotein</fullName>
    </recommendedName>
</protein>
<organism evidence="1 2">
    <name type="scientific">Flammeovirga kamogawensis</name>
    <dbReference type="NCBI Taxonomy" id="373891"/>
    <lineage>
        <taxon>Bacteria</taxon>
        <taxon>Pseudomonadati</taxon>
        <taxon>Bacteroidota</taxon>
        <taxon>Cytophagia</taxon>
        <taxon>Cytophagales</taxon>
        <taxon>Flammeovirgaceae</taxon>
        <taxon>Flammeovirga</taxon>
    </lineage>
</organism>
<evidence type="ECO:0008006" key="3">
    <source>
        <dbReference type="Google" id="ProtNLM"/>
    </source>
</evidence>
<dbReference type="EMBL" id="CP076128">
    <property type="protein sequence ID" value="QWG08121.1"/>
    <property type="molecule type" value="Genomic_DNA"/>
</dbReference>
<dbReference type="Proteomes" id="UP000682802">
    <property type="component" value="Chromosome 1"/>
</dbReference>
<dbReference type="PROSITE" id="PS51257">
    <property type="entry name" value="PROKAR_LIPOPROTEIN"/>
    <property type="match status" value="1"/>
</dbReference>
<sequence length="140" mass="15735">MKNLVNILIVTVFVFASSCKEETKTPITVDNDGLYQWTTVDSATVDIVVPTQELLLSEGKAVLKFYKYIDTDENGVKDRFVEKTHYGVINESVNNSVTINYNEFCGDNLPVYGKTMMKLDWMGATLVNDFTDEACSNIPE</sequence>
<gene>
    <name evidence="1" type="ORF">KM029_04055</name>
</gene>
<evidence type="ECO:0000313" key="1">
    <source>
        <dbReference type="EMBL" id="QWG08121.1"/>
    </source>
</evidence>
<evidence type="ECO:0000313" key="2">
    <source>
        <dbReference type="Proteomes" id="UP000682802"/>
    </source>
</evidence>
<proteinExistence type="predicted"/>